<dbReference type="EMBL" id="CAICTM010000151">
    <property type="protein sequence ID" value="CAB9502989.1"/>
    <property type="molecule type" value="Genomic_DNA"/>
</dbReference>
<evidence type="ECO:0000313" key="3">
    <source>
        <dbReference type="Proteomes" id="UP001153069"/>
    </source>
</evidence>
<dbReference type="Proteomes" id="UP001153069">
    <property type="component" value="Unassembled WGS sequence"/>
</dbReference>
<proteinExistence type="predicted"/>
<evidence type="ECO:0000313" key="2">
    <source>
        <dbReference type="EMBL" id="CAB9502989.1"/>
    </source>
</evidence>
<dbReference type="Pfam" id="PF20710">
    <property type="entry name" value="DUF6824"/>
    <property type="match status" value="1"/>
</dbReference>
<reference evidence="2" key="1">
    <citation type="submission" date="2020-06" db="EMBL/GenBank/DDBJ databases">
        <authorList>
            <consortium name="Plant Systems Biology data submission"/>
        </authorList>
    </citation>
    <scope>NUCLEOTIDE SEQUENCE</scope>
    <source>
        <strain evidence="2">D6</strain>
    </source>
</reference>
<comment type="caution">
    <text evidence="2">The sequence shown here is derived from an EMBL/GenBank/DDBJ whole genome shotgun (WGS) entry which is preliminary data.</text>
</comment>
<feature type="domain" description="DUF6824" evidence="1">
    <location>
        <begin position="40"/>
        <end position="125"/>
    </location>
</feature>
<keyword evidence="3" id="KW-1185">Reference proteome</keyword>
<dbReference type="InterPro" id="IPR049227">
    <property type="entry name" value="DUF6824"/>
</dbReference>
<dbReference type="AlphaFoldDB" id="A0A9N8DHX8"/>
<accession>A0A9N8DHX8</accession>
<name>A0A9N8DHX8_9STRA</name>
<gene>
    <name evidence="2" type="ORF">SEMRO_152_G069580.1</name>
</gene>
<sequence>MVDRGMFVPAGQWPQNESIAMSESEDQLLPRSFHPDSWTVVCGRGRECYDHTGNRRLRVLVDAYVDRYVAAINKMQKSLIVSSIVDSVHEASSSEGFVKRDPATNYWVTVSEDTAREKVGQLLRDAIAKKYPKRAKAKKEMRRAKAETGSQEHLPKLLLRSASAPLVHVREALGTGTGAAAQKHQESEVCPAPRLTYMRSWPGNVSNTRTFHDIFDDAKFSIDETTIMDAPTQEGANQHVRSKTRTFHDIVDDAKCSIDDTTCTGTITDASAQEGAIQPCHTGK</sequence>
<evidence type="ECO:0000259" key="1">
    <source>
        <dbReference type="Pfam" id="PF20710"/>
    </source>
</evidence>
<protein>
    <submittedName>
        <fullName evidence="2">Nitrilase family, member 2</fullName>
    </submittedName>
</protein>
<organism evidence="2 3">
    <name type="scientific">Seminavis robusta</name>
    <dbReference type="NCBI Taxonomy" id="568900"/>
    <lineage>
        <taxon>Eukaryota</taxon>
        <taxon>Sar</taxon>
        <taxon>Stramenopiles</taxon>
        <taxon>Ochrophyta</taxon>
        <taxon>Bacillariophyta</taxon>
        <taxon>Bacillariophyceae</taxon>
        <taxon>Bacillariophycidae</taxon>
        <taxon>Naviculales</taxon>
        <taxon>Naviculaceae</taxon>
        <taxon>Seminavis</taxon>
    </lineage>
</organism>